<reference evidence="2" key="1">
    <citation type="submission" date="2016-10" db="EMBL/GenBank/DDBJ databases">
        <authorList>
            <person name="Jeantristanb JTB J.-T."/>
            <person name="Ricardo R."/>
        </authorList>
    </citation>
    <scope>NUCLEOTIDE SEQUENCE [LARGE SCALE GENOMIC DNA]</scope>
</reference>
<protein>
    <submittedName>
        <fullName evidence="1">BZ3500_MvSof-1268-A1-R1_Chr2-3g05276 protein</fullName>
    </submittedName>
</protein>
<evidence type="ECO:0000313" key="1">
    <source>
        <dbReference type="EMBL" id="SCZ87808.1"/>
    </source>
</evidence>
<keyword evidence="2" id="KW-1185">Reference proteome</keyword>
<proteinExistence type="predicted"/>
<dbReference type="Proteomes" id="UP000249723">
    <property type="component" value="Unassembled WGS sequence"/>
</dbReference>
<dbReference type="AlphaFoldDB" id="A0A2X0K961"/>
<name>A0A2X0K961_9BASI</name>
<dbReference type="EMBL" id="FMWP01000011">
    <property type="protein sequence ID" value="SCZ87808.1"/>
    <property type="molecule type" value="Genomic_DNA"/>
</dbReference>
<organism evidence="1 2">
    <name type="scientific">Microbotryum saponariae</name>
    <dbReference type="NCBI Taxonomy" id="289078"/>
    <lineage>
        <taxon>Eukaryota</taxon>
        <taxon>Fungi</taxon>
        <taxon>Dikarya</taxon>
        <taxon>Basidiomycota</taxon>
        <taxon>Pucciniomycotina</taxon>
        <taxon>Microbotryomycetes</taxon>
        <taxon>Microbotryales</taxon>
        <taxon>Microbotryaceae</taxon>
        <taxon>Microbotryum</taxon>
    </lineage>
</organism>
<accession>A0A2X0K961</accession>
<sequence length="54" mass="6234">MALCSASNECQRCQNSRLQSKTFGLRRAWPPPNCALRFLSRANTRDKDKHALER</sequence>
<evidence type="ECO:0000313" key="2">
    <source>
        <dbReference type="Proteomes" id="UP000249723"/>
    </source>
</evidence>
<gene>
    <name evidence="1" type="ORF">BZ3500_MVSOF-1268-A1-R1_CHR2-3G05276</name>
</gene>